<organism evidence="1 2">
    <name type="scientific">Kutzneria kofuensis</name>
    <dbReference type="NCBI Taxonomy" id="103725"/>
    <lineage>
        <taxon>Bacteria</taxon>
        <taxon>Bacillati</taxon>
        <taxon>Actinomycetota</taxon>
        <taxon>Actinomycetes</taxon>
        <taxon>Pseudonocardiales</taxon>
        <taxon>Pseudonocardiaceae</taxon>
        <taxon>Kutzneria</taxon>
    </lineage>
</organism>
<protein>
    <submittedName>
        <fullName evidence="1">Uncharacterized protein</fullName>
    </submittedName>
</protein>
<reference evidence="1 2" key="1">
    <citation type="submission" date="2020-08" db="EMBL/GenBank/DDBJ databases">
        <title>Sequencing the genomes of 1000 actinobacteria strains.</title>
        <authorList>
            <person name="Klenk H.-P."/>
        </authorList>
    </citation>
    <scope>NUCLEOTIDE SEQUENCE [LARGE SCALE GENOMIC DNA]</scope>
    <source>
        <strain evidence="1 2">DSM 43851</strain>
    </source>
</reference>
<accession>A0A7W9NHX7</accession>
<evidence type="ECO:0000313" key="2">
    <source>
        <dbReference type="Proteomes" id="UP000585638"/>
    </source>
</evidence>
<dbReference type="Proteomes" id="UP000585638">
    <property type="component" value="Unassembled WGS sequence"/>
</dbReference>
<proteinExistence type="predicted"/>
<evidence type="ECO:0000313" key="1">
    <source>
        <dbReference type="EMBL" id="MBB5892553.1"/>
    </source>
</evidence>
<comment type="caution">
    <text evidence="1">The sequence shown here is derived from an EMBL/GenBank/DDBJ whole genome shotgun (WGS) entry which is preliminary data.</text>
</comment>
<sequence>MEAAVALQVAALVAVGLVLLVRVVVATYDRPSNPSDR</sequence>
<dbReference type="EMBL" id="JACHIR010000001">
    <property type="protein sequence ID" value="MBB5892553.1"/>
    <property type="molecule type" value="Genomic_DNA"/>
</dbReference>
<name>A0A7W9NHX7_9PSEU</name>
<dbReference type="AlphaFoldDB" id="A0A7W9NHX7"/>
<keyword evidence="2" id="KW-1185">Reference proteome</keyword>
<gene>
    <name evidence="1" type="ORF">BJ998_003749</name>
</gene>